<dbReference type="HAMAP" id="MF_00542">
    <property type="entry name" value="Butyrate_kinase"/>
    <property type="match status" value="1"/>
</dbReference>
<dbReference type="NCBIfam" id="TIGR02707">
    <property type="entry name" value="butyr_kinase"/>
    <property type="match status" value="1"/>
</dbReference>
<comment type="catalytic activity">
    <reaction evidence="8 9">
        <text>butanoate + ATP = butanoyl phosphate + ADP</text>
        <dbReference type="Rhea" id="RHEA:13585"/>
        <dbReference type="ChEBI" id="CHEBI:17968"/>
        <dbReference type="ChEBI" id="CHEBI:30616"/>
        <dbReference type="ChEBI" id="CHEBI:58079"/>
        <dbReference type="ChEBI" id="CHEBI:456216"/>
        <dbReference type="EC" id="2.7.2.7"/>
    </reaction>
</comment>
<dbReference type="EMBL" id="RZNH01000004">
    <property type="protein sequence ID" value="NOU59042.1"/>
    <property type="molecule type" value="Genomic_DNA"/>
</dbReference>
<dbReference type="InterPro" id="IPR023865">
    <property type="entry name" value="Aliphatic_acid_kinase_CS"/>
</dbReference>
<evidence type="ECO:0000256" key="7">
    <source>
        <dbReference type="ARBA" id="ARBA00022840"/>
    </source>
</evidence>
<reference evidence="11 12" key="1">
    <citation type="submission" date="2018-12" db="EMBL/GenBank/DDBJ databases">
        <title>Marinifilum JC070 sp. nov., a marine bacterium isolated from Yongle Blue Hole in the South China Sea.</title>
        <authorList>
            <person name="Fu T."/>
        </authorList>
    </citation>
    <scope>NUCLEOTIDE SEQUENCE [LARGE SCALE GENOMIC DNA]</scope>
    <source>
        <strain evidence="11 12">JC070</strain>
    </source>
</reference>
<name>A0ABX1WSJ4_9BACT</name>
<comment type="caution">
    <text evidence="11">The sequence shown here is derived from an EMBL/GenBank/DDBJ whole genome shotgun (WGS) entry which is preliminary data.</text>
</comment>
<gene>
    <name evidence="9 11" type="primary">buk</name>
    <name evidence="11" type="ORF">ELS83_04360</name>
</gene>
<protein>
    <recommendedName>
        <fullName evidence="9">Probable butyrate kinase</fullName>
        <shortName evidence="9">BK</shortName>
        <ecNumber evidence="9">2.7.2.7</ecNumber>
    </recommendedName>
    <alternativeName>
        <fullName evidence="9">Branched-chain carboxylic acid kinase</fullName>
    </alternativeName>
</protein>
<dbReference type="EC" id="2.7.2.7" evidence="9"/>
<comment type="similarity">
    <text evidence="2 9 10">Belongs to the acetokinase family.</text>
</comment>
<dbReference type="PIRSF" id="PIRSF036458">
    <property type="entry name" value="Butyrate_kin"/>
    <property type="match status" value="1"/>
</dbReference>
<organism evidence="11 12">
    <name type="scientific">Marinifilum caeruleilacunae</name>
    <dbReference type="NCBI Taxonomy" id="2499076"/>
    <lineage>
        <taxon>Bacteria</taxon>
        <taxon>Pseudomonadati</taxon>
        <taxon>Bacteroidota</taxon>
        <taxon>Bacteroidia</taxon>
        <taxon>Marinilabiliales</taxon>
        <taxon>Marinifilaceae</taxon>
    </lineage>
</organism>
<evidence type="ECO:0000256" key="9">
    <source>
        <dbReference type="HAMAP-Rule" id="MF_00542"/>
    </source>
</evidence>
<dbReference type="Pfam" id="PF00871">
    <property type="entry name" value="Acetate_kinase"/>
    <property type="match status" value="1"/>
</dbReference>
<proteinExistence type="inferred from homology"/>
<dbReference type="PANTHER" id="PTHR21060:SF3">
    <property type="entry name" value="BUTYRATE KINASE 2-RELATED"/>
    <property type="match status" value="1"/>
</dbReference>
<dbReference type="PANTHER" id="PTHR21060">
    <property type="entry name" value="ACETATE KINASE"/>
    <property type="match status" value="1"/>
</dbReference>
<evidence type="ECO:0000256" key="6">
    <source>
        <dbReference type="ARBA" id="ARBA00022777"/>
    </source>
</evidence>
<dbReference type="PROSITE" id="PS01075">
    <property type="entry name" value="ACETATE_KINASE_1"/>
    <property type="match status" value="1"/>
</dbReference>
<keyword evidence="6 9" id="KW-0418">Kinase</keyword>
<evidence type="ECO:0000256" key="4">
    <source>
        <dbReference type="ARBA" id="ARBA00022679"/>
    </source>
</evidence>
<keyword evidence="4 9" id="KW-0808">Transferase</keyword>
<dbReference type="RefSeq" id="WP_171594316.1">
    <property type="nucleotide sequence ID" value="NZ_RZNH01000004.1"/>
</dbReference>
<evidence type="ECO:0000256" key="2">
    <source>
        <dbReference type="ARBA" id="ARBA00008748"/>
    </source>
</evidence>
<sequence length="358" mass="38794">METRRILAINPGSTSTKIAVFQGDKSVFLKNIKHSAEELAEFNQITEQFEFRKNIIMKEMVDAEIQIDLIEAVVGRGGLVKPIESGIYEVNDRLKEDLRVGILGEHASNLGGLIADNIAQSLPKAKAYIADPVVVDEMIDVARVSGHPEFQRVSIFHALNQKAIGRAFAQSIDKKYEDINVIVAHLGGGISVGAHLKGKVVDVNNALDGEGPFSPERSGTLPTGALAKMCFSGEYTLDDIKKMIKGEGGLVAHLGTNDAYEVELKAKDGDAKAKLIQDAMSYQVAKSIGEMAAVLKGDVEGILLTGGIAHNPDLVNYIKDMVSFIAPVVVYPGEDEMKALAMNGYMVLRNEIEPKVYE</sequence>
<dbReference type="InterPro" id="IPR043129">
    <property type="entry name" value="ATPase_NBD"/>
</dbReference>
<dbReference type="InterPro" id="IPR000890">
    <property type="entry name" value="Aliphatic_acid_kin_short-chain"/>
</dbReference>
<evidence type="ECO:0000256" key="3">
    <source>
        <dbReference type="ARBA" id="ARBA00022490"/>
    </source>
</evidence>
<dbReference type="SUPFAM" id="SSF53067">
    <property type="entry name" value="Actin-like ATPase domain"/>
    <property type="match status" value="2"/>
</dbReference>
<evidence type="ECO:0000256" key="8">
    <source>
        <dbReference type="ARBA" id="ARBA00048596"/>
    </source>
</evidence>
<dbReference type="GO" id="GO:0047761">
    <property type="term" value="F:butyrate kinase activity"/>
    <property type="evidence" value="ECO:0007669"/>
    <property type="project" value="UniProtKB-EC"/>
</dbReference>
<dbReference type="Proteomes" id="UP000732105">
    <property type="component" value="Unassembled WGS sequence"/>
</dbReference>
<keyword evidence="3 9" id="KW-0963">Cytoplasm</keyword>
<keyword evidence="5 9" id="KW-0547">Nucleotide-binding</keyword>
<comment type="subcellular location">
    <subcellularLocation>
        <location evidence="1 9">Cytoplasm</location>
    </subcellularLocation>
</comment>
<dbReference type="InterPro" id="IPR011245">
    <property type="entry name" value="Butyrate_kin"/>
</dbReference>
<dbReference type="PROSITE" id="PS01076">
    <property type="entry name" value="ACETATE_KINASE_2"/>
    <property type="match status" value="1"/>
</dbReference>
<keyword evidence="12" id="KW-1185">Reference proteome</keyword>
<evidence type="ECO:0000256" key="1">
    <source>
        <dbReference type="ARBA" id="ARBA00004496"/>
    </source>
</evidence>
<accession>A0ABX1WSJ4</accession>
<dbReference type="NCBIfam" id="NF002834">
    <property type="entry name" value="PRK03011.1-5"/>
    <property type="match status" value="1"/>
</dbReference>
<evidence type="ECO:0000256" key="5">
    <source>
        <dbReference type="ARBA" id="ARBA00022741"/>
    </source>
</evidence>
<evidence type="ECO:0000313" key="11">
    <source>
        <dbReference type="EMBL" id="NOU59042.1"/>
    </source>
</evidence>
<evidence type="ECO:0000256" key="10">
    <source>
        <dbReference type="RuleBase" id="RU003835"/>
    </source>
</evidence>
<dbReference type="CDD" id="cd24011">
    <property type="entry name" value="ASKHA_NBD_BK"/>
    <property type="match status" value="1"/>
</dbReference>
<dbReference type="PRINTS" id="PR00471">
    <property type="entry name" value="ACETATEKNASE"/>
</dbReference>
<dbReference type="Gene3D" id="3.30.420.40">
    <property type="match status" value="2"/>
</dbReference>
<evidence type="ECO:0000313" key="12">
    <source>
        <dbReference type="Proteomes" id="UP000732105"/>
    </source>
</evidence>
<keyword evidence="7 9" id="KW-0067">ATP-binding</keyword>